<accession>C6I0L4</accession>
<evidence type="ECO:0008006" key="4">
    <source>
        <dbReference type="Google" id="ProtNLM"/>
    </source>
</evidence>
<organism evidence="2 3">
    <name type="scientific">Leptospirillum ferrodiazotrophum</name>
    <dbReference type="NCBI Taxonomy" id="412449"/>
    <lineage>
        <taxon>Bacteria</taxon>
        <taxon>Pseudomonadati</taxon>
        <taxon>Nitrospirota</taxon>
        <taxon>Nitrospiria</taxon>
        <taxon>Nitrospirales</taxon>
        <taxon>Nitrospiraceae</taxon>
        <taxon>Leptospirillum</taxon>
    </lineage>
</organism>
<feature type="region of interest" description="Disordered" evidence="1">
    <location>
        <begin position="29"/>
        <end position="105"/>
    </location>
</feature>
<evidence type="ECO:0000256" key="1">
    <source>
        <dbReference type="SAM" id="MobiDB-lite"/>
    </source>
</evidence>
<dbReference type="EMBL" id="GG693887">
    <property type="protein sequence ID" value="EES51669.1"/>
    <property type="molecule type" value="Genomic_DNA"/>
</dbReference>
<reference evidence="2 3" key="1">
    <citation type="journal article" date="2009" name="Appl. Environ. Microbiol.">
        <title>Community genomic and proteomic analyses of chemoautotrophic iron-oxidizing "Leptospirillum rubarum" (Group II) and "Leptospirillum ferrodiazotrophum" (Group III) bacteria in acid mine drainage biofilms.</title>
        <authorList>
            <person name="Goltsman D.S."/>
            <person name="Denef V.J."/>
            <person name="Singer S.W."/>
            <person name="VerBerkmoes N.C."/>
            <person name="Lefsrud M."/>
            <person name="Mueller R.S."/>
            <person name="Dick G.J."/>
            <person name="Sun C.L."/>
            <person name="Wheeler K.E."/>
            <person name="Zemla A."/>
            <person name="Baker B.J."/>
            <person name="Hauser L."/>
            <person name="Land M."/>
            <person name="Shah M.B."/>
            <person name="Thelen M.P."/>
            <person name="Hettich R.L."/>
            <person name="Banfield J.F."/>
        </authorList>
    </citation>
    <scope>NUCLEOTIDE SEQUENCE [LARGE SCALE GENOMIC DNA]</scope>
</reference>
<evidence type="ECO:0000313" key="3">
    <source>
        <dbReference type="Proteomes" id="UP000009374"/>
    </source>
</evidence>
<keyword evidence="3" id="KW-1185">Reference proteome</keyword>
<dbReference type="Proteomes" id="UP000009374">
    <property type="component" value="Unassembled WGS sequence"/>
</dbReference>
<gene>
    <name evidence="2" type="ORF">UBAL3_95680107</name>
</gene>
<dbReference type="CDD" id="cd16426">
    <property type="entry name" value="VirB10_like"/>
    <property type="match status" value="1"/>
</dbReference>
<feature type="compositionally biased region" description="Pro residues" evidence="1">
    <location>
        <begin position="56"/>
        <end position="66"/>
    </location>
</feature>
<evidence type="ECO:0000313" key="2">
    <source>
        <dbReference type="EMBL" id="EES51669.1"/>
    </source>
</evidence>
<feature type="compositionally biased region" description="Gly residues" evidence="1">
    <location>
        <begin position="95"/>
        <end position="105"/>
    </location>
</feature>
<dbReference type="AlphaFoldDB" id="C6I0L4"/>
<name>C6I0L4_9BACT</name>
<sequence length="330" mass="33733">MNRWFFLGGTAVVGLLLYLVFKVSHPGAGDGGSPDVAASREGRMAPGWNDLAAPRLPLPAPPPTPLPERSLSGQGGEPERHPLDTKSTVYLDGQGPEGQGGGGLSVGPGAPLVLSALRGVLGQTGEPAGLARRAEAIRRSAGGEPPVGASTRRVAAGSEMAVVAEKTVTGPGAQMPVVVRVSGRSLSALHLPPGTKVLGYPESLAGSRLRIRFTRILYPGGLEAHTTGFALSGGREGVPVPVDRHEGANIGRSVAQNGMMLGGEPVDTMGWSGNNVGDLMAMQAGGNAMAMAGSQSPPPVNRTTYTLSRGTRFSIMIMESFPVLGGAGEK</sequence>
<protein>
    <recommendedName>
        <fullName evidence="4">Conjugation TrbI family protein</fullName>
    </recommendedName>
</protein>
<proteinExistence type="predicted"/>